<evidence type="ECO:0000313" key="12">
    <source>
        <dbReference type="Proteomes" id="UP000809910"/>
    </source>
</evidence>
<comment type="function">
    <text evidence="10">Channel that opens in response to stretch forces in the membrane lipid bilayer. May participate in the regulation of osmotic pressure changes within the cell.</text>
</comment>
<dbReference type="PANTHER" id="PTHR30266">
    <property type="entry name" value="MECHANOSENSITIVE CHANNEL MSCL"/>
    <property type="match status" value="1"/>
</dbReference>
<dbReference type="HAMAP" id="MF_00115">
    <property type="entry name" value="MscL"/>
    <property type="match status" value="1"/>
</dbReference>
<feature type="transmembrane region" description="Helical" evidence="10">
    <location>
        <begin position="21"/>
        <end position="50"/>
    </location>
</feature>
<keyword evidence="9 10" id="KW-0407">Ion channel</keyword>
<keyword evidence="6 10" id="KW-1133">Transmembrane helix</keyword>
<evidence type="ECO:0000256" key="1">
    <source>
        <dbReference type="ARBA" id="ARBA00004651"/>
    </source>
</evidence>
<evidence type="ECO:0000256" key="5">
    <source>
        <dbReference type="ARBA" id="ARBA00022692"/>
    </source>
</evidence>
<gene>
    <name evidence="10 11" type="primary">mscL</name>
    <name evidence="11" type="ORF">I5282_11430</name>
</gene>
<keyword evidence="5 10" id="KW-0812">Transmembrane</keyword>
<dbReference type="InterPro" id="IPR037673">
    <property type="entry name" value="MSC/AndL"/>
</dbReference>
<comment type="caution">
    <text evidence="11">The sequence shown here is derived from an EMBL/GenBank/DDBJ whole genome shotgun (WGS) entry which is preliminary data.</text>
</comment>
<evidence type="ECO:0000256" key="2">
    <source>
        <dbReference type="ARBA" id="ARBA00007254"/>
    </source>
</evidence>
<accession>A0ABS1WCT9</accession>
<protein>
    <recommendedName>
        <fullName evidence="10">Large-conductance mechanosensitive channel</fullName>
    </recommendedName>
</protein>
<keyword evidence="7 10" id="KW-0406">Ion transport</keyword>
<keyword evidence="3 10" id="KW-0813">Transport</keyword>
<dbReference type="NCBIfam" id="TIGR00220">
    <property type="entry name" value="mscL"/>
    <property type="match status" value="1"/>
</dbReference>
<dbReference type="InterPro" id="IPR001185">
    <property type="entry name" value="MS_channel"/>
</dbReference>
<keyword evidence="10" id="KW-0997">Cell inner membrane</keyword>
<evidence type="ECO:0000313" key="11">
    <source>
        <dbReference type="EMBL" id="MBL7527182.1"/>
    </source>
</evidence>
<dbReference type="Proteomes" id="UP000809910">
    <property type="component" value="Unassembled WGS sequence"/>
</dbReference>
<feature type="transmembrane region" description="Helical" evidence="10">
    <location>
        <begin position="70"/>
        <end position="92"/>
    </location>
</feature>
<dbReference type="NCBIfam" id="NF001843">
    <property type="entry name" value="PRK00567.1-4"/>
    <property type="match status" value="1"/>
</dbReference>
<dbReference type="SUPFAM" id="SSF81330">
    <property type="entry name" value="Gated mechanosensitive channel"/>
    <property type="match status" value="1"/>
</dbReference>
<proteinExistence type="inferred from homology"/>
<organism evidence="11 12">
    <name type="scientific">Legionella bononiensis</name>
    <dbReference type="NCBI Taxonomy" id="2793102"/>
    <lineage>
        <taxon>Bacteria</taxon>
        <taxon>Pseudomonadati</taxon>
        <taxon>Pseudomonadota</taxon>
        <taxon>Gammaproteobacteria</taxon>
        <taxon>Legionellales</taxon>
        <taxon>Legionellaceae</taxon>
        <taxon>Legionella</taxon>
    </lineage>
</organism>
<evidence type="ECO:0000256" key="3">
    <source>
        <dbReference type="ARBA" id="ARBA00022448"/>
    </source>
</evidence>
<keyword evidence="12" id="KW-1185">Reference proteome</keyword>
<keyword evidence="8 10" id="KW-0472">Membrane</keyword>
<sequence length="127" mass="13981">MRILKEFKEFAMRGNVVDLAVAVVIGAAFGKIITSLVDGIIMPLIGLIIGGVNIAGKSLTVGDAVVKWGAFLQTIIDFTLIALSIFVVIKFINLLRKKEEEQEPKLTPVEVLLTEIRDLMSERKLDE</sequence>
<comment type="similarity">
    <text evidence="2 10">Belongs to the MscL family.</text>
</comment>
<dbReference type="InterPro" id="IPR036019">
    <property type="entry name" value="MscL_channel"/>
</dbReference>
<evidence type="ECO:0000256" key="8">
    <source>
        <dbReference type="ARBA" id="ARBA00023136"/>
    </source>
</evidence>
<dbReference type="Pfam" id="PF01741">
    <property type="entry name" value="MscL"/>
    <property type="match status" value="1"/>
</dbReference>
<keyword evidence="4 10" id="KW-1003">Cell membrane</keyword>
<dbReference type="InterPro" id="IPR019823">
    <property type="entry name" value="Mechanosensitive_channel_CS"/>
</dbReference>
<evidence type="ECO:0000256" key="4">
    <source>
        <dbReference type="ARBA" id="ARBA00022475"/>
    </source>
</evidence>
<dbReference type="EMBL" id="JADWVN010000021">
    <property type="protein sequence ID" value="MBL7527182.1"/>
    <property type="molecule type" value="Genomic_DNA"/>
</dbReference>
<reference evidence="11 12" key="1">
    <citation type="submission" date="2020-12" db="EMBL/GenBank/DDBJ databases">
        <title>WGS of Legionella: environmental sample.</title>
        <authorList>
            <person name="Cristino S."/>
            <person name="Girolamini L."/>
            <person name="Salaris S."/>
            <person name="Pascale M.R."/>
            <person name="Mazzotta M."/>
            <person name="Orsini M."/>
            <person name="Grottola A."/>
        </authorList>
    </citation>
    <scope>NUCLEOTIDE SEQUENCE [LARGE SCALE GENOMIC DNA]</scope>
    <source>
        <strain evidence="11 12">30cs62</strain>
    </source>
</reference>
<dbReference type="RefSeq" id="WP_203108098.1">
    <property type="nucleotide sequence ID" value="NZ_JADOBG010000003.1"/>
</dbReference>
<dbReference type="Gene3D" id="1.10.1200.120">
    <property type="entry name" value="Large-conductance mechanosensitive channel, MscL, domain 1"/>
    <property type="match status" value="1"/>
</dbReference>
<dbReference type="PANTHER" id="PTHR30266:SF2">
    <property type="entry name" value="LARGE-CONDUCTANCE MECHANOSENSITIVE CHANNEL"/>
    <property type="match status" value="1"/>
</dbReference>
<name>A0ABS1WCT9_9GAMM</name>
<comment type="subcellular location">
    <subcellularLocation>
        <location evidence="10">Cell inner membrane</location>
        <topology evidence="10">Multi-pass membrane protein</topology>
    </subcellularLocation>
    <subcellularLocation>
        <location evidence="1">Cell membrane</location>
        <topology evidence="1">Multi-pass membrane protein</topology>
    </subcellularLocation>
</comment>
<dbReference type="PROSITE" id="PS01327">
    <property type="entry name" value="MSCL"/>
    <property type="match status" value="1"/>
</dbReference>
<evidence type="ECO:0000256" key="7">
    <source>
        <dbReference type="ARBA" id="ARBA00023065"/>
    </source>
</evidence>
<dbReference type="PRINTS" id="PR01264">
    <property type="entry name" value="MECHCHANNEL"/>
</dbReference>
<comment type="subunit">
    <text evidence="10">Homopentamer.</text>
</comment>
<evidence type="ECO:0000256" key="10">
    <source>
        <dbReference type="HAMAP-Rule" id="MF_00115"/>
    </source>
</evidence>
<evidence type="ECO:0000256" key="6">
    <source>
        <dbReference type="ARBA" id="ARBA00022989"/>
    </source>
</evidence>
<evidence type="ECO:0000256" key="9">
    <source>
        <dbReference type="ARBA" id="ARBA00023303"/>
    </source>
</evidence>